<organism evidence="7 8">
    <name type="scientific">Xylaria arbuscula</name>
    <dbReference type="NCBI Taxonomy" id="114810"/>
    <lineage>
        <taxon>Eukaryota</taxon>
        <taxon>Fungi</taxon>
        <taxon>Dikarya</taxon>
        <taxon>Ascomycota</taxon>
        <taxon>Pezizomycotina</taxon>
        <taxon>Sordariomycetes</taxon>
        <taxon>Xylariomycetidae</taxon>
        <taxon>Xylariales</taxon>
        <taxon>Xylariaceae</taxon>
        <taxon>Xylaria</taxon>
    </lineage>
</organism>
<name>A0A9W8TJV7_9PEZI</name>
<gene>
    <name evidence="7" type="ORF">NPX13_g8402</name>
</gene>
<dbReference type="InterPro" id="IPR013024">
    <property type="entry name" value="GGCT-like"/>
</dbReference>
<dbReference type="Proteomes" id="UP001148614">
    <property type="component" value="Unassembled WGS sequence"/>
</dbReference>
<feature type="region of interest" description="Disordered" evidence="5">
    <location>
        <begin position="104"/>
        <end position="124"/>
    </location>
</feature>
<evidence type="ECO:0000256" key="1">
    <source>
        <dbReference type="ARBA" id="ARBA00012346"/>
    </source>
</evidence>
<evidence type="ECO:0000256" key="4">
    <source>
        <dbReference type="PIRSR" id="PIRSR617939-2"/>
    </source>
</evidence>
<dbReference type="GO" id="GO:0003839">
    <property type="term" value="F:gamma-glutamylcyclotransferase activity"/>
    <property type="evidence" value="ECO:0007669"/>
    <property type="project" value="UniProtKB-EC"/>
</dbReference>
<evidence type="ECO:0000256" key="5">
    <source>
        <dbReference type="SAM" id="MobiDB-lite"/>
    </source>
</evidence>
<evidence type="ECO:0000313" key="8">
    <source>
        <dbReference type="Proteomes" id="UP001148614"/>
    </source>
</evidence>
<dbReference type="VEuPathDB" id="FungiDB:F4678DRAFT_419675"/>
<proteinExistence type="predicted"/>
<dbReference type="InterPro" id="IPR009288">
    <property type="entry name" value="AIG2-like_dom"/>
</dbReference>
<dbReference type="InterPro" id="IPR017939">
    <property type="entry name" value="G-Glutamylcylcotransferase"/>
</dbReference>
<evidence type="ECO:0000256" key="2">
    <source>
        <dbReference type="ARBA" id="ARBA00023239"/>
    </source>
</evidence>
<feature type="compositionally biased region" description="Basic and acidic residues" evidence="5">
    <location>
        <begin position="104"/>
        <end position="114"/>
    </location>
</feature>
<evidence type="ECO:0000256" key="3">
    <source>
        <dbReference type="PIRSR" id="PIRSR617939-1"/>
    </source>
</evidence>
<dbReference type="CDD" id="cd06661">
    <property type="entry name" value="GGCT_like"/>
    <property type="match status" value="1"/>
</dbReference>
<sequence length="186" mass="21024">MALNNREEPAKFYFAYGSNLSTTQMQHRCPRSTPIGLAHLAGWTWIINERGYANIVADGQANDGRPGVYGLVYRLHPDDENMLDRYEGVPFAYEKVTIRISKESFLEPDQERSPSEPASSRNLGDGDGIELLTYIDILRITSSVPQEEYIDRMNLGIKESSKWGLPAAYVDEVMRRCIPAPRTPLN</sequence>
<dbReference type="EMBL" id="JANPWZ010001841">
    <property type="protein sequence ID" value="KAJ3562862.1"/>
    <property type="molecule type" value="Genomic_DNA"/>
</dbReference>
<dbReference type="Pfam" id="PF06094">
    <property type="entry name" value="GGACT"/>
    <property type="match status" value="1"/>
</dbReference>
<feature type="active site" description="Proton acceptor" evidence="3">
    <location>
        <position position="87"/>
    </location>
</feature>
<evidence type="ECO:0000313" key="7">
    <source>
        <dbReference type="EMBL" id="KAJ3562862.1"/>
    </source>
</evidence>
<dbReference type="Gene3D" id="3.10.490.10">
    <property type="entry name" value="Gamma-glutamyl cyclotransferase-like"/>
    <property type="match status" value="1"/>
</dbReference>
<feature type="domain" description="Gamma-glutamylcyclotransferase AIG2-like" evidence="6">
    <location>
        <begin position="13"/>
        <end position="100"/>
    </location>
</feature>
<comment type="caution">
    <text evidence="7">The sequence shown here is derived from an EMBL/GenBank/DDBJ whole genome shotgun (WGS) entry which is preliminary data.</text>
</comment>
<dbReference type="PANTHER" id="PTHR12935:SF0">
    <property type="entry name" value="GAMMA-GLUTAMYLCYCLOTRANSFERASE"/>
    <property type="match status" value="1"/>
</dbReference>
<dbReference type="PANTHER" id="PTHR12935">
    <property type="entry name" value="GAMMA-GLUTAMYLCYCLOTRANSFERASE"/>
    <property type="match status" value="1"/>
</dbReference>
<reference evidence="7" key="1">
    <citation type="submission" date="2022-07" db="EMBL/GenBank/DDBJ databases">
        <title>Genome Sequence of Xylaria arbuscula.</title>
        <authorList>
            <person name="Buettner E."/>
        </authorList>
    </citation>
    <scope>NUCLEOTIDE SEQUENCE</scope>
    <source>
        <strain evidence="7">VT107</strain>
    </source>
</reference>
<dbReference type="AlphaFoldDB" id="A0A9W8TJV7"/>
<dbReference type="SUPFAM" id="SSF110857">
    <property type="entry name" value="Gamma-glutamyl cyclotransferase-like"/>
    <property type="match status" value="1"/>
</dbReference>
<dbReference type="EC" id="4.3.2.9" evidence="1"/>
<keyword evidence="2" id="KW-0456">Lyase</keyword>
<protein>
    <recommendedName>
        <fullName evidence="1">gamma-glutamylcyclotransferase</fullName>
        <ecNumber evidence="1">4.3.2.9</ecNumber>
    </recommendedName>
</protein>
<keyword evidence="8" id="KW-1185">Reference proteome</keyword>
<evidence type="ECO:0000259" key="6">
    <source>
        <dbReference type="Pfam" id="PF06094"/>
    </source>
</evidence>
<dbReference type="InterPro" id="IPR036568">
    <property type="entry name" value="GGCT-like_sf"/>
</dbReference>
<accession>A0A9W8TJV7</accession>
<feature type="binding site" evidence="4">
    <location>
        <begin position="13"/>
        <end position="18"/>
    </location>
    <ligand>
        <name>substrate</name>
    </ligand>
</feature>